<evidence type="ECO:0000313" key="9">
    <source>
        <dbReference type="Proteomes" id="UP000310334"/>
    </source>
</evidence>
<accession>A0A4S4BH91</accession>
<dbReference type="PANTHER" id="PTHR48090">
    <property type="entry name" value="UNDECAPRENYL-PHOSPHATE 4-DEOXY-4-FORMAMIDO-L-ARABINOSE TRANSFERASE-RELATED"/>
    <property type="match status" value="1"/>
</dbReference>
<evidence type="ECO:0000256" key="2">
    <source>
        <dbReference type="ARBA" id="ARBA00022676"/>
    </source>
</evidence>
<protein>
    <submittedName>
        <fullName evidence="8">Glycosyltransferase family 2 protein</fullName>
    </submittedName>
</protein>
<dbReference type="SUPFAM" id="SSF53448">
    <property type="entry name" value="Nucleotide-diphospho-sugar transferases"/>
    <property type="match status" value="1"/>
</dbReference>
<sequence>MVEPILTIVVPCYNEEDVLPETMYQLSECLNLLEEEKLISIQSKILFVDDGSKDKTWPIIYKESLNNTKIHGLKLARNVGHQNALLAGLIAAKNTSDCVVSIDADLQDDVNIIREFIVKFNEGFDIVYGVRGKRDTDQLLKRTTAEAFYKLMQKMGVSLIYNHADFRLMSKRALKELERFEEVNLFLRGIVPLIGFPSTSIYYDRKERLAGETKYPLKKMLAFAFEGITSFSVTPIRIVLLVGFLSFFTSLLFGTYFIALKFIGETETGWTSLITSIWLIGGLQLIAIGLIGEYIGKIYKESKRRPKYIVEIDTYSVTQKLYKDKMERDLYAESYGTDTREIPESN</sequence>
<dbReference type="Proteomes" id="UP000310334">
    <property type="component" value="Unassembled WGS sequence"/>
</dbReference>
<dbReference type="OrthoDB" id="9807778at2"/>
<evidence type="ECO:0000256" key="3">
    <source>
        <dbReference type="ARBA" id="ARBA00022679"/>
    </source>
</evidence>
<dbReference type="AlphaFoldDB" id="A0A4S4BH91"/>
<dbReference type="InterPro" id="IPR029044">
    <property type="entry name" value="Nucleotide-diphossugar_trans"/>
</dbReference>
<dbReference type="EMBL" id="SSNT01000046">
    <property type="protein sequence ID" value="THF73908.1"/>
    <property type="molecule type" value="Genomic_DNA"/>
</dbReference>
<keyword evidence="2" id="KW-0328">Glycosyltransferase</keyword>
<dbReference type="CDD" id="cd04187">
    <property type="entry name" value="DPM1_like_bac"/>
    <property type="match status" value="1"/>
</dbReference>
<keyword evidence="5" id="KW-1133">Transmembrane helix</keyword>
<keyword evidence="4" id="KW-0812">Transmembrane</keyword>
<name>A0A4S4BH91_9BACI</name>
<keyword evidence="6" id="KW-0472">Membrane</keyword>
<evidence type="ECO:0000256" key="1">
    <source>
        <dbReference type="ARBA" id="ARBA00004141"/>
    </source>
</evidence>
<evidence type="ECO:0000256" key="5">
    <source>
        <dbReference type="ARBA" id="ARBA00022989"/>
    </source>
</evidence>
<gene>
    <name evidence="8" type="ORF">E6W99_25940</name>
</gene>
<proteinExistence type="predicted"/>
<comment type="subcellular location">
    <subcellularLocation>
        <location evidence="1">Membrane</location>
        <topology evidence="1">Multi-pass membrane protein</topology>
    </subcellularLocation>
</comment>
<dbReference type="Pfam" id="PF00535">
    <property type="entry name" value="Glycos_transf_2"/>
    <property type="match status" value="1"/>
</dbReference>
<dbReference type="RefSeq" id="WP_136359274.1">
    <property type="nucleotide sequence ID" value="NZ_CP046266.1"/>
</dbReference>
<comment type="caution">
    <text evidence="8">The sequence shown here is derived from an EMBL/GenBank/DDBJ whole genome shotgun (WGS) entry which is preliminary data.</text>
</comment>
<evidence type="ECO:0000259" key="7">
    <source>
        <dbReference type="Pfam" id="PF00535"/>
    </source>
</evidence>
<reference evidence="8 9" key="1">
    <citation type="submission" date="2019-04" db="EMBL/GenBank/DDBJ databases">
        <title>Bacillus sediminilitoris sp. nov., isolated from a tidal flat sediment on the East China Sea.</title>
        <authorList>
            <person name="Wei Y."/>
            <person name="Mao H."/>
            <person name="Fang J."/>
        </authorList>
    </citation>
    <scope>NUCLEOTIDE SEQUENCE [LARGE SCALE GENOMIC DNA]</scope>
    <source>
        <strain evidence="8 9">DSL-17</strain>
    </source>
</reference>
<feature type="domain" description="Glycosyltransferase 2-like" evidence="7">
    <location>
        <begin position="7"/>
        <end position="177"/>
    </location>
</feature>
<dbReference type="GO" id="GO:0005886">
    <property type="term" value="C:plasma membrane"/>
    <property type="evidence" value="ECO:0007669"/>
    <property type="project" value="TreeGrafter"/>
</dbReference>
<evidence type="ECO:0000313" key="8">
    <source>
        <dbReference type="EMBL" id="THF73908.1"/>
    </source>
</evidence>
<organism evidence="8 9">
    <name type="scientific">Metabacillus sediminilitoris</name>
    <dbReference type="NCBI Taxonomy" id="2567941"/>
    <lineage>
        <taxon>Bacteria</taxon>
        <taxon>Bacillati</taxon>
        <taxon>Bacillota</taxon>
        <taxon>Bacilli</taxon>
        <taxon>Bacillales</taxon>
        <taxon>Bacillaceae</taxon>
        <taxon>Metabacillus</taxon>
    </lineage>
</organism>
<keyword evidence="9" id="KW-1185">Reference proteome</keyword>
<keyword evidence="3 8" id="KW-0808">Transferase</keyword>
<dbReference type="InterPro" id="IPR050256">
    <property type="entry name" value="Glycosyltransferase_2"/>
</dbReference>
<dbReference type="Gene3D" id="3.90.550.10">
    <property type="entry name" value="Spore Coat Polysaccharide Biosynthesis Protein SpsA, Chain A"/>
    <property type="match status" value="1"/>
</dbReference>
<dbReference type="GO" id="GO:0016757">
    <property type="term" value="F:glycosyltransferase activity"/>
    <property type="evidence" value="ECO:0007669"/>
    <property type="project" value="UniProtKB-KW"/>
</dbReference>
<evidence type="ECO:0000256" key="4">
    <source>
        <dbReference type="ARBA" id="ARBA00022692"/>
    </source>
</evidence>
<dbReference type="InterPro" id="IPR001173">
    <property type="entry name" value="Glyco_trans_2-like"/>
</dbReference>
<evidence type="ECO:0000256" key="6">
    <source>
        <dbReference type="ARBA" id="ARBA00023136"/>
    </source>
</evidence>
<dbReference type="PANTHER" id="PTHR48090:SF1">
    <property type="entry name" value="PROPHAGE BACTOPRENOL GLUCOSYL TRANSFERASE HOMOLOG"/>
    <property type="match status" value="1"/>
</dbReference>